<dbReference type="Proteomes" id="UP001158050">
    <property type="component" value="Unassembled WGS sequence"/>
</dbReference>
<dbReference type="RefSeq" id="WP_283416823.1">
    <property type="nucleotide sequence ID" value="NZ_FXUO01000004.1"/>
</dbReference>
<sequence length="99" mass="11557">MNCEKLQKSLKSESFLNVINNGKKFEKEAIVYAKEISHNIFLLFVILKGLDINKIYASIANFDCFESIGCKDPIQLMFHLTINKKEDFHYFEKYVNVSI</sequence>
<gene>
    <name evidence="1" type="ORF">SAMN05421679_104389</name>
</gene>
<proteinExistence type="predicted"/>
<organism evidence="1 2">
    <name type="scientific">Epilithonimonas pallida</name>
    <dbReference type="NCBI Taxonomy" id="373671"/>
    <lineage>
        <taxon>Bacteria</taxon>
        <taxon>Pseudomonadati</taxon>
        <taxon>Bacteroidota</taxon>
        <taxon>Flavobacteriia</taxon>
        <taxon>Flavobacteriales</taxon>
        <taxon>Weeksellaceae</taxon>
        <taxon>Chryseobacterium group</taxon>
        <taxon>Epilithonimonas</taxon>
    </lineage>
</organism>
<evidence type="ECO:0000313" key="1">
    <source>
        <dbReference type="EMBL" id="SMP93302.1"/>
    </source>
</evidence>
<dbReference type="EMBL" id="FXUO01000004">
    <property type="protein sequence ID" value="SMP93302.1"/>
    <property type="molecule type" value="Genomic_DNA"/>
</dbReference>
<keyword evidence="2" id="KW-1185">Reference proteome</keyword>
<reference evidence="1 2" key="1">
    <citation type="submission" date="2017-05" db="EMBL/GenBank/DDBJ databases">
        <authorList>
            <person name="Varghese N."/>
            <person name="Submissions S."/>
        </authorList>
    </citation>
    <scope>NUCLEOTIDE SEQUENCE [LARGE SCALE GENOMIC DNA]</scope>
    <source>
        <strain evidence="1 2">DSM 18015</strain>
    </source>
</reference>
<protein>
    <submittedName>
        <fullName evidence="1">Uncharacterized protein</fullName>
    </submittedName>
</protein>
<evidence type="ECO:0000313" key="2">
    <source>
        <dbReference type="Proteomes" id="UP001158050"/>
    </source>
</evidence>
<name>A0ABY1R2I1_9FLAO</name>
<accession>A0ABY1R2I1</accession>
<comment type="caution">
    <text evidence="1">The sequence shown here is derived from an EMBL/GenBank/DDBJ whole genome shotgun (WGS) entry which is preliminary data.</text>
</comment>